<organism evidence="7 8">
    <name type="scientific">Bacillus salacetis</name>
    <dbReference type="NCBI Taxonomy" id="2315464"/>
    <lineage>
        <taxon>Bacteria</taxon>
        <taxon>Bacillati</taxon>
        <taxon>Bacillota</taxon>
        <taxon>Bacilli</taxon>
        <taxon>Bacillales</taxon>
        <taxon>Bacillaceae</taxon>
        <taxon>Bacillus</taxon>
    </lineage>
</organism>
<name>A0A3A1R7I9_9BACI</name>
<evidence type="ECO:0000259" key="6">
    <source>
        <dbReference type="Pfam" id="PF01593"/>
    </source>
</evidence>
<dbReference type="RefSeq" id="WP_119544974.1">
    <property type="nucleotide sequence ID" value="NZ_QXIR01000001.1"/>
</dbReference>
<dbReference type="GO" id="GO:0016491">
    <property type="term" value="F:oxidoreductase activity"/>
    <property type="evidence" value="ECO:0007669"/>
    <property type="project" value="UniProtKB-KW"/>
</dbReference>
<dbReference type="AlphaFoldDB" id="A0A3A1R7I9"/>
<protein>
    <submittedName>
        <fullName evidence="7">Phytoene desaturase</fullName>
    </submittedName>
</protein>
<keyword evidence="8" id="KW-1185">Reference proteome</keyword>
<dbReference type="Proteomes" id="UP000265801">
    <property type="component" value="Unassembled WGS sequence"/>
</dbReference>
<dbReference type="EMBL" id="QXIR01000001">
    <property type="protein sequence ID" value="RIW38957.1"/>
    <property type="molecule type" value="Genomic_DNA"/>
</dbReference>
<dbReference type="Pfam" id="PF01593">
    <property type="entry name" value="Amino_oxidase"/>
    <property type="match status" value="1"/>
</dbReference>
<evidence type="ECO:0000256" key="5">
    <source>
        <dbReference type="RuleBase" id="RU362075"/>
    </source>
</evidence>
<dbReference type="InterPro" id="IPR002937">
    <property type="entry name" value="Amino_oxidase"/>
</dbReference>
<dbReference type="InterPro" id="IPR014105">
    <property type="entry name" value="Carotenoid/retinoid_OxRdtase"/>
</dbReference>
<proteinExistence type="inferred from homology"/>
<comment type="similarity">
    <text evidence="4">Belongs to the carotenoid/retinoid oxidoreductase family. CrtN subfamily.</text>
</comment>
<dbReference type="PANTHER" id="PTHR43734">
    <property type="entry name" value="PHYTOENE DESATURASE"/>
    <property type="match status" value="1"/>
</dbReference>
<dbReference type="InterPro" id="IPR036188">
    <property type="entry name" value="FAD/NAD-bd_sf"/>
</dbReference>
<keyword evidence="2 5" id="KW-0125">Carotenoid biosynthesis</keyword>
<evidence type="ECO:0000256" key="3">
    <source>
        <dbReference type="ARBA" id="ARBA00023002"/>
    </source>
</evidence>
<dbReference type="PRINTS" id="PR00419">
    <property type="entry name" value="ADXRDTASE"/>
</dbReference>
<dbReference type="PANTHER" id="PTHR43734:SF1">
    <property type="entry name" value="PHYTOENE DESATURASE"/>
    <property type="match status" value="1"/>
</dbReference>
<gene>
    <name evidence="7" type="primary">crtI</name>
    <name evidence="7" type="ORF">D3H55_00985</name>
</gene>
<reference evidence="7 8" key="1">
    <citation type="submission" date="2018-09" db="EMBL/GenBank/DDBJ databases">
        <title>Bacillus saliacetes sp. nov., isolated from Thai shrimp paste (Ka-pi).</title>
        <authorList>
            <person name="Daroonpunt R."/>
            <person name="Tanasupawat S."/>
            <person name="Yiamsombut S."/>
        </authorList>
    </citation>
    <scope>NUCLEOTIDE SEQUENCE [LARGE SCALE GENOMIC DNA]</scope>
    <source>
        <strain evidence="7 8">SKP7-4</strain>
    </source>
</reference>
<evidence type="ECO:0000256" key="4">
    <source>
        <dbReference type="ARBA" id="ARBA00038322"/>
    </source>
</evidence>
<dbReference type="SUPFAM" id="SSF51905">
    <property type="entry name" value="FAD/NAD(P)-binding domain"/>
    <property type="match status" value="1"/>
</dbReference>
<evidence type="ECO:0000313" key="8">
    <source>
        <dbReference type="Proteomes" id="UP000265801"/>
    </source>
</evidence>
<accession>A0A3A1R7I9</accession>
<dbReference type="Gene3D" id="3.50.50.60">
    <property type="entry name" value="FAD/NAD(P)-binding domain"/>
    <property type="match status" value="2"/>
</dbReference>
<dbReference type="GO" id="GO:0016117">
    <property type="term" value="P:carotenoid biosynthetic process"/>
    <property type="evidence" value="ECO:0007669"/>
    <property type="project" value="UniProtKB-KW"/>
</dbReference>
<comment type="caution">
    <text evidence="7">The sequence shown here is derived from an EMBL/GenBank/DDBJ whole genome shotgun (WGS) entry which is preliminary data.</text>
</comment>
<comment type="pathway">
    <text evidence="1 5">Carotenoid biosynthesis.</text>
</comment>
<feature type="domain" description="Amine oxidase" evidence="6">
    <location>
        <begin position="12"/>
        <end position="484"/>
    </location>
</feature>
<evidence type="ECO:0000313" key="7">
    <source>
        <dbReference type="EMBL" id="RIW38957.1"/>
    </source>
</evidence>
<dbReference type="NCBIfam" id="TIGR02734">
    <property type="entry name" value="crtI_fam"/>
    <property type="match status" value="1"/>
</dbReference>
<sequence length="497" mass="56147">MKKVIIIGAGPGGLTAGMLLASKGMDVTVVEKQPFIGGRTSSMKIGEYVFDRGPTFLNMPHILEEAFTESGRNLHDYINLKEIDPMYELRFDDVSFSPSRNQEYTKKQIQQLFPGDAAGYERFMREEDAKLQALLPILRNKHDSLFDYSKWRFLKALPKLNVGKSLYGRLSDYFTDERLKLAFTFQSKYLGMSPWECPGAFTILSYMEHAYGVHHPVGGVNQITKAMAAVIEEYGGKIMTNAGVKKIMTEGNRANGVLLENGVTLSGDEVIVNADFAHAMENLLQEGLTKKYTPEKLHKKKYSCSAFMMYLGLDTQYDLPHHTIVFSKDYKKNVEEITGTKTLSEDPSIYIHNPSVTDGTLAPEGKSAVYLLAPVPNNFSEIDWEKNKGKFRKLVLQQLEERTGFKGIEHHIEEEIVFTPYNWEHDLNIYKGATFSLAHNLPQMMYFRPHNKVKEIDRLWLVGGGTHPGSGLPTIIESARITSSMILEKHAVREVSV</sequence>
<keyword evidence="3 5" id="KW-0560">Oxidoreductase</keyword>
<evidence type="ECO:0000256" key="2">
    <source>
        <dbReference type="ARBA" id="ARBA00022746"/>
    </source>
</evidence>
<dbReference type="OrthoDB" id="9814556at2"/>
<evidence type="ECO:0000256" key="1">
    <source>
        <dbReference type="ARBA" id="ARBA00004829"/>
    </source>
</evidence>